<accession>A0ACC0D982</accession>
<dbReference type="EMBL" id="MU394297">
    <property type="protein sequence ID" value="KAI6089216.1"/>
    <property type="molecule type" value="Genomic_DNA"/>
</dbReference>
<gene>
    <name evidence="1" type="ORF">F4821DRAFT_276407</name>
</gene>
<evidence type="ECO:0000313" key="1">
    <source>
        <dbReference type="EMBL" id="KAI6089216.1"/>
    </source>
</evidence>
<name>A0ACC0D982_9PEZI</name>
<proteinExistence type="predicted"/>
<reference evidence="1 2" key="1">
    <citation type="journal article" date="2022" name="New Phytol.">
        <title>Ecological generalism drives hyperdiversity of secondary metabolite gene clusters in xylarialean endophytes.</title>
        <authorList>
            <person name="Franco M.E.E."/>
            <person name="Wisecaver J.H."/>
            <person name="Arnold A.E."/>
            <person name="Ju Y.M."/>
            <person name="Slot J.C."/>
            <person name="Ahrendt S."/>
            <person name="Moore L.P."/>
            <person name="Eastman K.E."/>
            <person name="Scott K."/>
            <person name="Konkel Z."/>
            <person name="Mondo S.J."/>
            <person name="Kuo A."/>
            <person name="Hayes R.D."/>
            <person name="Haridas S."/>
            <person name="Andreopoulos B."/>
            <person name="Riley R."/>
            <person name="LaButti K."/>
            <person name="Pangilinan J."/>
            <person name="Lipzen A."/>
            <person name="Amirebrahimi M."/>
            <person name="Yan J."/>
            <person name="Adam C."/>
            <person name="Keymanesh K."/>
            <person name="Ng V."/>
            <person name="Louie K."/>
            <person name="Northen T."/>
            <person name="Drula E."/>
            <person name="Henrissat B."/>
            <person name="Hsieh H.M."/>
            <person name="Youens-Clark K."/>
            <person name="Lutzoni F."/>
            <person name="Miadlikowska J."/>
            <person name="Eastwood D.C."/>
            <person name="Hamelin R.C."/>
            <person name="Grigoriev I.V."/>
            <person name="U'Ren J.M."/>
        </authorList>
    </citation>
    <scope>NUCLEOTIDE SEQUENCE [LARGE SCALE GENOMIC DNA]</scope>
    <source>
        <strain evidence="1 2">ER1909</strain>
    </source>
</reference>
<keyword evidence="2" id="KW-1185">Reference proteome</keyword>
<evidence type="ECO:0000313" key="2">
    <source>
        <dbReference type="Proteomes" id="UP001497680"/>
    </source>
</evidence>
<protein>
    <submittedName>
        <fullName evidence="1">FAD binding domain-containing protein</fullName>
    </submittedName>
</protein>
<sequence>MSANRTPTESFVDLLIVGAGPAGLMLALWASKFDMKIRIVDDKSARVRTGHADGMHSRTIEIFQSFGIARDFISRAYHINEICKWNPKPSNEDEIERTETVLAQPQHLSRFPQSALNQGAIEQILEDKITSEGKIRVERNTIPVELRLEETEACSDDQEAEQGSYPIHVTLRNIGEDGRASTPAAAPSDEIVRARYVVGCDGAHSWVRRMVNMTTEGQKTDTHFGVMDIIPLTDFPDIRKSCVIHSKNGSVMTVPREDRLVRLYVQLGETAWDSDLVRPVEVTPEMILEHAQRIFHPYTLNFGICDWHSMYTVAQRLAPRFDYKNRIFLAGDAVHTHSPALGQGMNVSMQDAFNLGWKLGSVITRVMKPEVLSTYNDERRPIALALINLDKEMTKFYSNGPSRQSRDYQTFRDRFAGFVSGTAVCYAPSALVADTSEQSLAANIQLGQRFPSHKVVCSAEANPIHLSDVMLSNGAWRILTFAGDIESPSQLERVQQLGAYLESLKKQYSSPEHTTMEVFLVHSGTRHFNILDLHPVYHPWDDRLGWDYWKVFSDDLQDFEPGQSSPYEKYGIDKQQGCIIILRPDQHVSYIGTMDNFVDVSRFFNSALIRNAVIAEPDT</sequence>
<dbReference type="Proteomes" id="UP001497680">
    <property type="component" value="Unassembled WGS sequence"/>
</dbReference>
<organism evidence="1 2">
    <name type="scientific">Hypoxylon rubiginosum</name>
    <dbReference type="NCBI Taxonomy" id="110542"/>
    <lineage>
        <taxon>Eukaryota</taxon>
        <taxon>Fungi</taxon>
        <taxon>Dikarya</taxon>
        <taxon>Ascomycota</taxon>
        <taxon>Pezizomycotina</taxon>
        <taxon>Sordariomycetes</taxon>
        <taxon>Xylariomycetidae</taxon>
        <taxon>Xylariales</taxon>
        <taxon>Hypoxylaceae</taxon>
        <taxon>Hypoxylon</taxon>
    </lineage>
</organism>
<comment type="caution">
    <text evidence="1">The sequence shown here is derived from an EMBL/GenBank/DDBJ whole genome shotgun (WGS) entry which is preliminary data.</text>
</comment>